<dbReference type="InterPro" id="IPR046044">
    <property type="entry name" value="DUF6002"/>
</dbReference>
<dbReference type="AlphaFoldDB" id="A0A7W9DPR0"/>
<dbReference type="Proteomes" id="UP000588112">
    <property type="component" value="Unassembled WGS sequence"/>
</dbReference>
<accession>A0A7W9DPR0</accession>
<sequence length="460" mass="50220">MPETGLDAATPVRSANLLLDFFDRLGEAIPAIAGHVDPVRDGDAAFSPGFLLPEPDEPLRRFLSAATVRWHRLAGYGGHRLHLMDLTGNPGTGTTKTFASLLIVARAVAYIRRYGENVTIFSPTSANKGTALRDAVLRAIEAGLVEPEQLRVVIVAPRSCQAKLRASRLSEDPELRALNPVFLYTGPEPEHVKALGAEFVERYGAEAGKRLDTRLWYSLELRNYMVADAARAFFEREALPDATARRVHAHAVSSAFGLLGYHQGRAALERAGLARPEDRPASLLVQHLGTPDMVLNLVHGDFGRENVPAYTTAADGLYHQSADPRFPRVTADPGEVLDPTFYTHRPATSPAMNELIRRYGGDGIVVSLAECVERYPLLRRLLDGTGCALPADLRELQEWSLVMALTGVMNAVDRGLVEGAGHDIVVHGSGAYARADYRPLRYFTEVEEPGDIATALYGDR</sequence>
<name>A0A7W9DPR0_9ACTN</name>
<evidence type="ECO:0000313" key="2">
    <source>
        <dbReference type="Proteomes" id="UP000588112"/>
    </source>
</evidence>
<dbReference type="RefSeq" id="WP_184610070.1">
    <property type="nucleotide sequence ID" value="NZ_BOOS01000063.1"/>
</dbReference>
<dbReference type="EMBL" id="JACHBR010000001">
    <property type="protein sequence ID" value="MBB5626229.1"/>
    <property type="molecule type" value="Genomic_DNA"/>
</dbReference>
<comment type="caution">
    <text evidence="1">The sequence shown here is derived from an EMBL/GenBank/DDBJ whole genome shotgun (WGS) entry which is preliminary data.</text>
</comment>
<protein>
    <submittedName>
        <fullName evidence="1">Uncharacterized protein</fullName>
    </submittedName>
</protein>
<keyword evidence="2" id="KW-1185">Reference proteome</keyword>
<reference evidence="1 2" key="1">
    <citation type="submission" date="2020-08" db="EMBL/GenBank/DDBJ databases">
        <title>Sequencing the genomes of 1000 actinobacteria strains.</title>
        <authorList>
            <person name="Klenk H.-P."/>
        </authorList>
    </citation>
    <scope>NUCLEOTIDE SEQUENCE [LARGE SCALE GENOMIC DNA]</scope>
    <source>
        <strain evidence="1 2">DSM 45790</strain>
    </source>
</reference>
<dbReference type="Pfam" id="PF19465">
    <property type="entry name" value="DUF6002"/>
    <property type="match status" value="1"/>
</dbReference>
<proteinExistence type="predicted"/>
<gene>
    <name evidence="1" type="ORF">BJ981_001928</name>
</gene>
<evidence type="ECO:0000313" key="1">
    <source>
        <dbReference type="EMBL" id="MBB5626229.1"/>
    </source>
</evidence>
<organism evidence="1 2">
    <name type="scientific">Sphaerisporangium krabiense</name>
    <dbReference type="NCBI Taxonomy" id="763782"/>
    <lineage>
        <taxon>Bacteria</taxon>
        <taxon>Bacillati</taxon>
        <taxon>Actinomycetota</taxon>
        <taxon>Actinomycetes</taxon>
        <taxon>Streptosporangiales</taxon>
        <taxon>Streptosporangiaceae</taxon>
        <taxon>Sphaerisporangium</taxon>
    </lineage>
</organism>